<organism evidence="2 3">
    <name type="scientific">Porites lobata</name>
    <dbReference type="NCBI Taxonomy" id="104759"/>
    <lineage>
        <taxon>Eukaryota</taxon>
        <taxon>Metazoa</taxon>
        <taxon>Cnidaria</taxon>
        <taxon>Anthozoa</taxon>
        <taxon>Hexacorallia</taxon>
        <taxon>Scleractinia</taxon>
        <taxon>Fungiina</taxon>
        <taxon>Poritidae</taxon>
        <taxon>Porites</taxon>
    </lineage>
</organism>
<sequence>MPNDQKESEGSSVRAEVGQTSGDSGGNSAAVDQVFSMFKDFLEKKLEDKGKQIEQRSKLDKEVVQLKFKGNQKQFELNAELNAIFESIETESESIEPNLSQIKKLSQEGRQRIRKRQKLIKIADKSRDGWQVVAEYESDELASGSEDEKRLKKAREAASRKRRQKEQLSSDRGKKPRIAMGADNQLFRGKKKEPPLYFVYSYVFWICLRILPYFSYQSPSYNSCPGISYNKPTAGQSTQPKQ</sequence>
<evidence type="ECO:0000313" key="3">
    <source>
        <dbReference type="Proteomes" id="UP001159405"/>
    </source>
</evidence>
<accession>A0ABN8RBK9</accession>
<feature type="compositionally biased region" description="Basic and acidic residues" evidence="1">
    <location>
        <begin position="146"/>
        <end position="173"/>
    </location>
</feature>
<feature type="region of interest" description="Disordered" evidence="1">
    <location>
        <begin position="1"/>
        <end position="29"/>
    </location>
</feature>
<dbReference type="EMBL" id="CALNXK010000212">
    <property type="protein sequence ID" value="CAH3176382.1"/>
    <property type="molecule type" value="Genomic_DNA"/>
</dbReference>
<evidence type="ECO:0000256" key="1">
    <source>
        <dbReference type="SAM" id="MobiDB-lite"/>
    </source>
</evidence>
<reference evidence="2 3" key="1">
    <citation type="submission" date="2022-05" db="EMBL/GenBank/DDBJ databases">
        <authorList>
            <consortium name="Genoscope - CEA"/>
            <person name="William W."/>
        </authorList>
    </citation>
    <scope>NUCLEOTIDE SEQUENCE [LARGE SCALE GENOMIC DNA]</scope>
</reference>
<comment type="caution">
    <text evidence="2">The sequence shown here is derived from an EMBL/GenBank/DDBJ whole genome shotgun (WGS) entry which is preliminary data.</text>
</comment>
<keyword evidence="3" id="KW-1185">Reference proteome</keyword>
<proteinExistence type="predicted"/>
<protein>
    <submittedName>
        <fullName evidence="2">Uncharacterized protein</fullName>
    </submittedName>
</protein>
<evidence type="ECO:0000313" key="2">
    <source>
        <dbReference type="EMBL" id="CAH3176382.1"/>
    </source>
</evidence>
<dbReference type="Proteomes" id="UP001159405">
    <property type="component" value="Unassembled WGS sequence"/>
</dbReference>
<feature type="region of interest" description="Disordered" evidence="1">
    <location>
        <begin position="144"/>
        <end position="182"/>
    </location>
</feature>
<gene>
    <name evidence="2" type="ORF">PLOB_00018169</name>
</gene>
<name>A0ABN8RBK9_9CNID</name>